<accession>A0A699YYE4</accession>
<dbReference type="EMBL" id="BLLF01000835">
    <property type="protein sequence ID" value="GFH15317.1"/>
    <property type="molecule type" value="Genomic_DNA"/>
</dbReference>
<comment type="caution">
    <text evidence="1">The sequence shown here is derived from an EMBL/GenBank/DDBJ whole genome shotgun (WGS) entry which is preliminary data.</text>
</comment>
<evidence type="ECO:0000313" key="2">
    <source>
        <dbReference type="Proteomes" id="UP000485058"/>
    </source>
</evidence>
<name>A0A699YYE4_HAELA</name>
<dbReference type="Proteomes" id="UP000485058">
    <property type="component" value="Unassembled WGS sequence"/>
</dbReference>
<proteinExistence type="predicted"/>
<sequence>MYCNYIDAQRQYDLAPRPKQDLEQLVSAVKELPFLTSSSQAVQLLPEKLAWGAPSQAISMTFWAMAKSGYTGSAQPLLQSVTAAISQAQRQYDLAPRPKQDLEQLVSAVKELPFLTSSSQ</sequence>
<reference evidence="1 2" key="1">
    <citation type="submission" date="2020-02" db="EMBL/GenBank/DDBJ databases">
        <title>Draft genome sequence of Haematococcus lacustris strain NIES-144.</title>
        <authorList>
            <person name="Morimoto D."/>
            <person name="Nakagawa S."/>
            <person name="Yoshida T."/>
            <person name="Sawayama S."/>
        </authorList>
    </citation>
    <scope>NUCLEOTIDE SEQUENCE [LARGE SCALE GENOMIC DNA]</scope>
    <source>
        <strain evidence="1 2">NIES-144</strain>
    </source>
</reference>
<gene>
    <name evidence="1" type="ORF">HaLaN_11521</name>
</gene>
<keyword evidence="2" id="KW-1185">Reference proteome</keyword>
<dbReference type="AlphaFoldDB" id="A0A699YYE4"/>
<protein>
    <submittedName>
        <fullName evidence="1">Uncharacterized protein</fullName>
    </submittedName>
</protein>
<organism evidence="1 2">
    <name type="scientific">Haematococcus lacustris</name>
    <name type="common">Green alga</name>
    <name type="synonym">Haematococcus pluvialis</name>
    <dbReference type="NCBI Taxonomy" id="44745"/>
    <lineage>
        <taxon>Eukaryota</taxon>
        <taxon>Viridiplantae</taxon>
        <taxon>Chlorophyta</taxon>
        <taxon>core chlorophytes</taxon>
        <taxon>Chlorophyceae</taxon>
        <taxon>CS clade</taxon>
        <taxon>Chlamydomonadales</taxon>
        <taxon>Haematococcaceae</taxon>
        <taxon>Haematococcus</taxon>
    </lineage>
</organism>
<evidence type="ECO:0000313" key="1">
    <source>
        <dbReference type="EMBL" id="GFH15317.1"/>
    </source>
</evidence>